<feature type="compositionally biased region" description="Polar residues" evidence="2">
    <location>
        <begin position="158"/>
        <end position="170"/>
    </location>
</feature>
<reference evidence="5" key="1">
    <citation type="submission" date="2018-06" db="EMBL/GenBank/DDBJ databases">
        <title>Genome assembly of Danube salmon.</title>
        <authorList>
            <person name="Macqueen D.J."/>
            <person name="Gundappa M.K."/>
        </authorList>
    </citation>
    <scope>NUCLEOTIDE SEQUENCE [LARGE SCALE GENOMIC DNA]</scope>
</reference>
<evidence type="ECO:0000256" key="1">
    <source>
        <dbReference type="ARBA" id="ARBA00022468"/>
    </source>
</evidence>
<dbReference type="GeneTree" id="ENSGT00940000164407"/>
<dbReference type="AlphaFoldDB" id="A0A4W5M0X7"/>
<evidence type="ECO:0000313" key="5">
    <source>
        <dbReference type="Proteomes" id="UP000314982"/>
    </source>
</evidence>
<dbReference type="InterPro" id="IPR024066">
    <property type="entry name" value="RGS_subdom1/3"/>
</dbReference>
<reference evidence="4" key="3">
    <citation type="submission" date="2025-09" db="UniProtKB">
        <authorList>
            <consortium name="Ensembl"/>
        </authorList>
    </citation>
    <scope>IDENTIFICATION</scope>
</reference>
<evidence type="ECO:0000256" key="2">
    <source>
        <dbReference type="SAM" id="MobiDB-lite"/>
    </source>
</evidence>
<dbReference type="STRING" id="62062.ENSHHUP00000031987"/>
<dbReference type="Pfam" id="PF16613">
    <property type="entry name" value="RGS12_us1"/>
    <property type="match status" value="1"/>
</dbReference>
<dbReference type="InterPro" id="IPR046995">
    <property type="entry name" value="RGS10/12/14-like"/>
</dbReference>
<proteinExistence type="predicted"/>
<dbReference type="SUPFAM" id="SSF48097">
    <property type="entry name" value="Regulator of G-protein signaling, RGS"/>
    <property type="match status" value="1"/>
</dbReference>
<dbReference type="GO" id="GO:0005886">
    <property type="term" value="C:plasma membrane"/>
    <property type="evidence" value="ECO:0007669"/>
    <property type="project" value="TreeGrafter"/>
</dbReference>
<dbReference type="PROSITE" id="PS50132">
    <property type="entry name" value="RGS"/>
    <property type="match status" value="1"/>
</dbReference>
<reference evidence="4" key="2">
    <citation type="submission" date="2025-08" db="UniProtKB">
        <authorList>
            <consortium name="Ensembl"/>
        </authorList>
    </citation>
    <scope>IDENTIFICATION</scope>
</reference>
<keyword evidence="1" id="KW-0343">GTPase activation</keyword>
<dbReference type="GO" id="GO:0005737">
    <property type="term" value="C:cytoplasm"/>
    <property type="evidence" value="ECO:0007669"/>
    <property type="project" value="TreeGrafter"/>
</dbReference>
<dbReference type="PRINTS" id="PR01301">
    <property type="entry name" value="RGSPROTEIN"/>
</dbReference>
<dbReference type="InterPro" id="IPR044926">
    <property type="entry name" value="RGS_subdomain_2"/>
</dbReference>
<evidence type="ECO:0000259" key="3">
    <source>
        <dbReference type="PROSITE" id="PS50132"/>
    </source>
</evidence>
<dbReference type="PANTHER" id="PTHR45945:SF1">
    <property type="entry name" value="REGULATOR OF G-PROTEIN SIGNALING 12"/>
    <property type="match status" value="1"/>
</dbReference>
<keyword evidence="5" id="KW-1185">Reference proteome</keyword>
<organism evidence="4 5">
    <name type="scientific">Hucho hucho</name>
    <name type="common">huchen</name>
    <dbReference type="NCBI Taxonomy" id="62062"/>
    <lineage>
        <taxon>Eukaryota</taxon>
        <taxon>Metazoa</taxon>
        <taxon>Chordata</taxon>
        <taxon>Craniata</taxon>
        <taxon>Vertebrata</taxon>
        <taxon>Euteleostomi</taxon>
        <taxon>Actinopterygii</taxon>
        <taxon>Neopterygii</taxon>
        <taxon>Teleostei</taxon>
        <taxon>Protacanthopterygii</taxon>
        <taxon>Salmoniformes</taxon>
        <taxon>Salmonidae</taxon>
        <taxon>Salmoninae</taxon>
        <taxon>Hucho</taxon>
    </lineage>
</organism>
<feature type="region of interest" description="Disordered" evidence="2">
    <location>
        <begin position="152"/>
        <end position="181"/>
    </location>
</feature>
<dbReference type="Proteomes" id="UP000314982">
    <property type="component" value="Unassembled WGS sequence"/>
</dbReference>
<dbReference type="PANTHER" id="PTHR45945">
    <property type="entry name" value="REGULATOR OF G-PROTEIN SIGNALING LOCO"/>
    <property type="match status" value="1"/>
</dbReference>
<dbReference type="GO" id="GO:0008277">
    <property type="term" value="P:regulation of G protein-coupled receptor signaling pathway"/>
    <property type="evidence" value="ECO:0007669"/>
    <property type="project" value="TreeGrafter"/>
</dbReference>
<dbReference type="InterPro" id="IPR016137">
    <property type="entry name" value="RGS"/>
</dbReference>
<sequence>LPLSPFSSPSPSPLLPPLPLLSPPSLSLPSLPLSFPSLPLPLPSPPSLSSLLPPLSLLPSLSLLLPPPLQLSQRAREIYNSYLSSKATTPVNIDSQAQLADDILNAPRPDMFKEQQLQIFNLMKFDSYTRFLKSLLYQECMLAEVEGKPLPDPYHIPSSPTSKHSTGSDRSTPKKVTHTHL</sequence>
<dbReference type="Pfam" id="PF00615">
    <property type="entry name" value="RGS"/>
    <property type="match status" value="1"/>
</dbReference>
<dbReference type="GO" id="GO:0005634">
    <property type="term" value="C:nucleus"/>
    <property type="evidence" value="ECO:0007669"/>
    <property type="project" value="TreeGrafter"/>
</dbReference>
<dbReference type="Ensembl" id="ENSHHUT00000033296.1">
    <property type="protein sequence ID" value="ENSHHUP00000031987.1"/>
    <property type="gene ID" value="ENSHHUG00000020290.1"/>
</dbReference>
<dbReference type="Gene3D" id="1.10.196.10">
    <property type="match status" value="1"/>
</dbReference>
<dbReference type="FunFam" id="1.10.167.10:FF:000001">
    <property type="entry name" value="Putative regulator of g-protein signaling 12"/>
    <property type="match status" value="1"/>
</dbReference>
<dbReference type="SMART" id="SM00315">
    <property type="entry name" value="RGS"/>
    <property type="match status" value="1"/>
</dbReference>
<protein>
    <recommendedName>
        <fullName evidence="3">RGS domain-containing protein</fullName>
    </recommendedName>
</protein>
<dbReference type="GO" id="GO:0005096">
    <property type="term" value="F:GTPase activator activity"/>
    <property type="evidence" value="ECO:0007669"/>
    <property type="project" value="UniProtKB-KW"/>
</dbReference>
<dbReference type="Gene3D" id="1.10.167.10">
    <property type="entry name" value="Regulator of G-protein Signalling 4, domain 2"/>
    <property type="match status" value="1"/>
</dbReference>
<feature type="domain" description="RGS" evidence="3">
    <location>
        <begin position="70"/>
        <end position="141"/>
    </location>
</feature>
<accession>A0A4W5M0X7</accession>
<name>A0A4W5M0X7_9TELE</name>
<dbReference type="InterPro" id="IPR036305">
    <property type="entry name" value="RGS_sf"/>
</dbReference>
<evidence type="ECO:0000313" key="4">
    <source>
        <dbReference type="Ensembl" id="ENSHHUP00000031987.1"/>
    </source>
</evidence>